<dbReference type="SUPFAM" id="SSF52087">
    <property type="entry name" value="CRAL/TRIO domain"/>
    <property type="match status" value="1"/>
</dbReference>
<dbReference type="PRINTS" id="PR00180">
    <property type="entry name" value="CRETINALDHBP"/>
</dbReference>
<dbReference type="Gene3D" id="3.40.525.10">
    <property type="entry name" value="CRAL-TRIO lipid binding domain"/>
    <property type="match status" value="1"/>
</dbReference>
<dbReference type="Gene3D" id="1.20.5.1200">
    <property type="entry name" value="Alpha-tocopherol transfer"/>
    <property type="match status" value="1"/>
</dbReference>
<name>A0ABM1Z3R1_AEDAL</name>
<dbReference type="CDD" id="cd00170">
    <property type="entry name" value="SEC14"/>
    <property type="match status" value="1"/>
</dbReference>
<protein>
    <recommendedName>
        <fullName evidence="1">CRAL-TRIO domain-containing protein</fullName>
    </recommendedName>
</protein>
<organism evidence="2 3">
    <name type="scientific">Aedes albopictus</name>
    <name type="common">Asian tiger mosquito</name>
    <name type="synonym">Stegomyia albopicta</name>
    <dbReference type="NCBI Taxonomy" id="7160"/>
    <lineage>
        <taxon>Eukaryota</taxon>
        <taxon>Metazoa</taxon>
        <taxon>Ecdysozoa</taxon>
        <taxon>Arthropoda</taxon>
        <taxon>Hexapoda</taxon>
        <taxon>Insecta</taxon>
        <taxon>Pterygota</taxon>
        <taxon>Neoptera</taxon>
        <taxon>Endopterygota</taxon>
        <taxon>Diptera</taxon>
        <taxon>Nematocera</taxon>
        <taxon>Culicoidea</taxon>
        <taxon>Culicidae</taxon>
        <taxon>Culicinae</taxon>
        <taxon>Aedini</taxon>
        <taxon>Aedes</taxon>
        <taxon>Stegomyia</taxon>
    </lineage>
</organism>
<sequence length="310" mass="34855">MTLKFNEKNHPYVDLGAGYQICLQDDSCAHGPELEAKARQFINESPQSLTRGLEELRKLIAADPDLNVPIDNDWYLNVYLRAGFYDAHKALGILQANSKQKAKNPEYFAPIKALRHVYEEGVVWLLAERDVDGAPVIVVESGKRWNTSKVTVEEINSAVSALVGVLTQSEEAQLHGVKLLFDMDGLSMSHIMQFTPKSTAIMLNLIENCSSVRTVNTHTINAGMIYNMLYAIIKPLQSKRMREMMVIHGRNLSSLAKYINPKILPPRFGGTSKAPICQGRVFAELMMYYDEWLSKTLLPFGYTRKNSISS</sequence>
<dbReference type="EnsemblMetazoa" id="AALFPA23_014772.R21445">
    <property type="protein sequence ID" value="AALFPA23_014772.P21445"/>
    <property type="gene ID" value="AALFPA23_014772"/>
</dbReference>
<dbReference type="SUPFAM" id="SSF46938">
    <property type="entry name" value="CRAL/TRIO N-terminal domain"/>
    <property type="match status" value="1"/>
</dbReference>
<dbReference type="PANTHER" id="PTHR10174:SF38">
    <property type="entry name" value="HL01515P"/>
    <property type="match status" value="1"/>
</dbReference>
<feature type="domain" description="CRAL-TRIO" evidence="1">
    <location>
        <begin position="110"/>
        <end position="276"/>
    </location>
</feature>
<dbReference type="GeneID" id="109423422"/>
<reference evidence="3" key="1">
    <citation type="journal article" date="2015" name="Proc. Natl. Acad. Sci. U.S.A.">
        <title>Genome sequence of the Asian Tiger mosquito, Aedes albopictus, reveals insights into its biology, genetics, and evolution.</title>
        <authorList>
            <person name="Chen X.G."/>
            <person name="Jiang X."/>
            <person name="Gu J."/>
            <person name="Xu M."/>
            <person name="Wu Y."/>
            <person name="Deng Y."/>
            <person name="Zhang C."/>
            <person name="Bonizzoni M."/>
            <person name="Dermauw W."/>
            <person name="Vontas J."/>
            <person name="Armbruster P."/>
            <person name="Huang X."/>
            <person name="Yang Y."/>
            <person name="Zhang H."/>
            <person name="He W."/>
            <person name="Peng H."/>
            <person name="Liu Y."/>
            <person name="Wu K."/>
            <person name="Chen J."/>
            <person name="Lirakis M."/>
            <person name="Topalis P."/>
            <person name="Van Leeuwen T."/>
            <person name="Hall A.B."/>
            <person name="Jiang X."/>
            <person name="Thorpe C."/>
            <person name="Mueller R.L."/>
            <person name="Sun C."/>
            <person name="Waterhouse R.M."/>
            <person name="Yan G."/>
            <person name="Tu Z.J."/>
            <person name="Fang X."/>
            <person name="James A.A."/>
        </authorList>
    </citation>
    <scope>NUCLEOTIDE SEQUENCE [LARGE SCALE GENOMIC DNA]</scope>
    <source>
        <strain evidence="3">Foshan</strain>
    </source>
</reference>
<dbReference type="InterPro" id="IPR001251">
    <property type="entry name" value="CRAL-TRIO_dom"/>
</dbReference>
<dbReference type="Pfam" id="PF00650">
    <property type="entry name" value="CRAL_TRIO"/>
    <property type="match status" value="1"/>
</dbReference>
<accession>A0ABM1Z3R1</accession>
<proteinExistence type="predicted"/>
<dbReference type="RefSeq" id="XP_062714938.1">
    <property type="nucleotide sequence ID" value="XM_062858954.1"/>
</dbReference>
<dbReference type="PANTHER" id="PTHR10174">
    <property type="entry name" value="ALPHA-TOCOPHEROL TRANSFER PROTEIN-RELATED"/>
    <property type="match status" value="1"/>
</dbReference>
<dbReference type="PROSITE" id="PS50191">
    <property type="entry name" value="CRAL_TRIO"/>
    <property type="match status" value="1"/>
</dbReference>
<dbReference type="InterPro" id="IPR036273">
    <property type="entry name" value="CRAL/TRIO_N_dom_sf"/>
</dbReference>
<dbReference type="InterPro" id="IPR036865">
    <property type="entry name" value="CRAL-TRIO_dom_sf"/>
</dbReference>
<keyword evidence="3" id="KW-1185">Reference proteome</keyword>
<dbReference type="SMART" id="SM00516">
    <property type="entry name" value="SEC14"/>
    <property type="match status" value="1"/>
</dbReference>
<evidence type="ECO:0000313" key="2">
    <source>
        <dbReference type="EnsemblMetazoa" id="AALFPA23_014772.P21445"/>
    </source>
</evidence>
<evidence type="ECO:0000259" key="1">
    <source>
        <dbReference type="PROSITE" id="PS50191"/>
    </source>
</evidence>
<reference evidence="2" key="2">
    <citation type="submission" date="2025-05" db="UniProtKB">
        <authorList>
            <consortium name="EnsemblMetazoa"/>
        </authorList>
    </citation>
    <scope>IDENTIFICATION</scope>
    <source>
        <strain evidence="2">Foshan</strain>
    </source>
</reference>
<evidence type="ECO:0000313" key="3">
    <source>
        <dbReference type="Proteomes" id="UP000069940"/>
    </source>
</evidence>
<dbReference type="Proteomes" id="UP000069940">
    <property type="component" value="Unassembled WGS sequence"/>
</dbReference>